<name>A0AAV3YSH7_9GAST</name>
<dbReference type="AlphaFoldDB" id="A0AAV3YSH7"/>
<evidence type="ECO:0000313" key="1">
    <source>
        <dbReference type="EMBL" id="GFN85891.1"/>
    </source>
</evidence>
<reference evidence="1 2" key="1">
    <citation type="journal article" date="2021" name="Elife">
        <title>Chloroplast acquisition without the gene transfer in kleptoplastic sea slugs, Plakobranchus ocellatus.</title>
        <authorList>
            <person name="Maeda T."/>
            <person name="Takahashi S."/>
            <person name="Yoshida T."/>
            <person name="Shimamura S."/>
            <person name="Takaki Y."/>
            <person name="Nagai Y."/>
            <person name="Toyoda A."/>
            <person name="Suzuki Y."/>
            <person name="Arimoto A."/>
            <person name="Ishii H."/>
            <person name="Satoh N."/>
            <person name="Nishiyama T."/>
            <person name="Hasebe M."/>
            <person name="Maruyama T."/>
            <person name="Minagawa J."/>
            <person name="Obokata J."/>
            <person name="Shigenobu S."/>
        </authorList>
    </citation>
    <scope>NUCLEOTIDE SEQUENCE [LARGE SCALE GENOMIC DNA]</scope>
</reference>
<gene>
    <name evidence="1" type="ORF">PoB_001239700</name>
</gene>
<proteinExistence type="predicted"/>
<organism evidence="1 2">
    <name type="scientific">Plakobranchus ocellatus</name>
    <dbReference type="NCBI Taxonomy" id="259542"/>
    <lineage>
        <taxon>Eukaryota</taxon>
        <taxon>Metazoa</taxon>
        <taxon>Spiralia</taxon>
        <taxon>Lophotrochozoa</taxon>
        <taxon>Mollusca</taxon>
        <taxon>Gastropoda</taxon>
        <taxon>Heterobranchia</taxon>
        <taxon>Euthyneura</taxon>
        <taxon>Panpulmonata</taxon>
        <taxon>Sacoglossa</taxon>
        <taxon>Placobranchoidea</taxon>
        <taxon>Plakobranchidae</taxon>
        <taxon>Plakobranchus</taxon>
    </lineage>
</organism>
<comment type="caution">
    <text evidence="1">The sequence shown here is derived from an EMBL/GenBank/DDBJ whole genome shotgun (WGS) entry which is preliminary data.</text>
</comment>
<accession>A0AAV3YSH7</accession>
<dbReference type="EMBL" id="BLXT01001484">
    <property type="protein sequence ID" value="GFN85891.1"/>
    <property type="molecule type" value="Genomic_DNA"/>
</dbReference>
<keyword evidence="2" id="KW-1185">Reference proteome</keyword>
<dbReference type="Proteomes" id="UP000735302">
    <property type="component" value="Unassembled WGS sequence"/>
</dbReference>
<protein>
    <submittedName>
        <fullName evidence="1">Uncharacterized protein</fullName>
    </submittedName>
</protein>
<sequence length="144" mass="15912">MCDDSAHGDRLKKNMCQRPIGSDLSRIVGYHVRNPGFESQSGPNNVINAPPCPLSTKWLAAAISSGVTFQSPFCNGTAFLSALIRYGSSTVPDTVRVLNRITWLLHTNPDLQHKIFLCVIGVALLRRYCMQRTLVNSKKDILVV</sequence>
<evidence type="ECO:0000313" key="2">
    <source>
        <dbReference type="Proteomes" id="UP000735302"/>
    </source>
</evidence>